<reference evidence="8" key="1">
    <citation type="journal article" date="2019" name="Int. J. Syst. Evol. Microbiol.">
        <title>The Global Catalogue of Microorganisms (GCM) 10K type strain sequencing project: providing services to taxonomists for standard genome sequencing and annotation.</title>
        <authorList>
            <consortium name="The Broad Institute Genomics Platform"/>
            <consortium name="The Broad Institute Genome Sequencing Center for Infectious Disease"/>
            <person name="Wu L."/>
            <person name="Ma J."/>
        </authorList>
    </citation>
    <scope>NUCLEOTIDE SEQUENCE [LARGE SCALE GENOMIC DNA]</scope>
    <source>
        <strain evidence="8">KCTC 42456</strain>
    </source>
</reference>
<feature type="transmembrane region" description="Helical" evidence="6">
    <location>
        <begin position="85"/>
        <end position="104"/>
    </location>
</feature>
<evidence type="ECO:0000256" key="1">
    <source>
        <dbReference type="ARBA" id="ARBA00004651"/>
    </source>
</evidence>
<evidence type="ECO:0000256" key="6">
    <source>
        <dbReference type="SAM" id="Phobius"/>
    </source>
</evidence>
<dbReference type="EMBL" id="JBHULV010000024">
    <property type="protein sequence ID" value="MFD2731676.1"/>
    <property type="molecule type" value="Genomic_DNA"/>
</dbReference>
<feature type="transmembrane region" description="Helical" evidence="6">
    <location>
        <begin position="184"/>
        <end position="202"/>
    </location>
</feature>
<feature type="transmembrane region" description="Helical" evidence="6">
    <location>
        <begin position="454"/>
        <end position="476"/>
    </location>
</feature>
<dbReference type="InterPro" id="IPR002797">
    <property type="entry name" value="Polysacc_synth"/>
</dbReference>
<evidence type="ECO:0000313" key="7">
    <source>
        <dbReference type="EMBL" id="MFD2731676.1"/>
    </source>
</evidence>
<accession>A0ABW5TU60</accession>
<comment type="caution">
    <text evidence="7">The sequence shown here is derived from an EMBL/GenBank/DDBJ whole genome shotgun (WGS) entry which is preliminary data.</text>
</comment>
<dbReference type="InterPro" id="IPR050833">
    <property type="entry name" value="Poly_Biosynth_Transport"/>
</dbReference>
<name>A0ABW5TU60_9SPHI</name>
<feature type="transmembrane region" description="Helical" evidence="6">
    <location>
        <begin position="397"/>
        <end position="417"/>
    </location>
</feature>
<feature type="transmembrane region" description="Helical" evidence="6">
    <location>
        <begin position="429"/>
        <end position="448"/>
    </location>
</feature>
<keyword evidence="4 6" id="KW-1133">Transmembrane helix</keyword>
<dbReference type="Pfam" id="PF01943">
    <property type="entry name" value="Polysacc_synt"/>
    <property type="match status" value="1"/>
</dbReference>
<feature type="transmembrane region" description="Helical" evidence="6">
    <location>
        <begin position="124"/>
        <end position="140"/>
    </location>
</feature>
<feature type="transmembrane region" description="Helical" evidence="6">
    <location>
        <begin position="39"/>
        <end position="64"/>
    </location>
</feature>
<evidence type="ECO:0000256" key="4">
    <source>
        <dbReference type="ARBA" id="ARBA00022989"/>
    </source>
</evidence>
<feature type="transmembrane region" description="Helical" evidence="6">
    <location>
        <begin position="160"/>
        <end position="178"/>
    </location>
</feature>
<dbReference type="Proteomes" id="UP001597546">
    <property type="component" value="Unassembled WGS sequence"/>
</dbReference>
<protein>
    <submittedName>
        <fullName evidence="7">Lipopolysaccharide biosynthesis protein</fullName>
    </submittedName>
</protein>
<feature type="transmembrane region" description="Helical" evidence="6">
    <location>
        <begin position="258"/>
        <end position="275"/>
    </location>
</feature>
<keyword evidence="3 6" id="KW-0812">Transmembrane</keyword>
<evidence type="ECO:0000256" key="5">
    <source>
        <dbReference type="ARBA" id="ARBA00023136"/>
    </source>
</evidence>
<keyword evidence="5 6" id="KW-0472">Membrane</keyword>
<feature type="transmembrane region" description="Helical" evidence="6">
    <location>
        <begin position="12"/>
        <end position="33"/>
    </location>
</feature>
<feature type="transmembrane region" description="Helical" evidence="6">
    <location>
        <begin position="371"/>
        <end position="391"/>
    </location>
</feature>
<dbReference type="RefSeq" id="WP_379045709.1">
    <property type="nucleotide sequence ID" value="NZ_JBHSKW010000056.1"/>
</dbReference>
<sequence>MNLLKKQGFYNSITLYIGTALGFFNLIILFQRVLTAEQIGFFALMSSAITLLYTQIAAIGYSSVITRFFPFFKSDDKKHHGFPTYVFKVTAIGFLIVTAFYVFGKEYILDFKSAAKGSSYFFKYYYLIVPVALFTLWYNLAETFARTTFHNILPSFLREVFLKVLTTVAVLLVYFGWIDYQGFVYWYVGANALILLILLLYLKRLDLLRFKATQPAVKEKSPEILKYGLYSMLAGGSFALIQNIDVILLKVYTTEQNVGYYYTMFAIAMVISLPAKALNTTSYQIIADAWKTDDLQKINKIYKKTSLVQFIIGCLLLIGLIANWQNILVMLKKPEYVNYYSVFVVVAIGFLFDITGGLNGAIISFSKKYKLVMYILVSAAALCAFLNVLFIPKYGMLGAALAYSLTMFALNFTYWAFLTFKYKLQPFNFTYIKVVLMGFLVLTLGIYIPYLNNFFVDVIIRSGLMSLVYVGLIFTFKISPDINEAILQVINKVKTK</sequence>
<dbReference type="PANTHER" id="PTHR30250">
    <property type="entry name" value="PST FAMILY PREDICTED COLANIC ACID TRANSPORTER"/>
    <property type="match status" value="1"/>
</dbReference>
<comment type="subcellular location">
    <subcellularLocation>
        <location evidence="1">Cell membrane</location>
        <topology evidence="1">Multi-pass membrane protein</topology>
    </subcellularLocation>
</comment>
<evidence type="ECO:0000313" key="8">
    <source>
        <dbReference type="Proteomes" id="UP001597546"/>
    </source>
</evidence>
<feature type="transmembrane region" description="Helical" evidence="6">
    <location>
        <begin position="307"/>
        <end position="327"/>
    </location>
</feature>
<proteinExistence type="predicted"/>
<dbReference type="PANTHER" id="PTHR30250:SF11">
    <property type="entry name" value="O-ANTIGEN TRANSPORTER-RELATED"/>
    <property type="match status" value="1"/>
</dbReference>
<evidence type="ECO:0000256" key="2">
    <source>
        <dbReference type="ARBA" id="ARBA00022475"/>
    </source>
</evidence>
<evidence type="ECO:0000256" key="3">
    <source>
        <dbReference type="ARBA" id="ARBA00022692"/>
    </source>
</evidence>
<keyword evidence="2" id="KW-1003">Cell membrane</keyword>
<feature type="transmembrane region" description="Helical" evidence="6">
    <location>
        <begin position="339"/>
        <end position="359"/>
    </location>
</feature>
<organism evidence="7 8">
    <name type="scientific">Pedobacter alpinus</name>
    <dbReference type="NCBI Taxonomy" id="1590643"/>
    <lineage>
        <taxon>Bacteria</taxon>
        <taxon>Pseudomonadati</taxon>
        <taxon>Bacteroidota</taxon>
        <taxon>Sphingobacteriia</taxon>
        <taxon>Sphingobacteriales</taxon>
        <taxon>Sphingobacteriaceae</taxon>
        <taxon>Pedobacter</taxon>
    </lineage>
</organism>
<keyword evidence="8" id="KW-1185">Reference proteome</keyword>
<feature type="transmembrane region" description="Helical" evidence="6">
    <location>
        <begin position="227"/>
        <end position="252"/>
    </location>
</feature>
<gene>
    <name evidence="7" type="ORF">ACFSSE_08145</name>
</gene>